<organism evidence="6 7">
    <name type="scientific">Cellulomonas hominis</name>
    <dbReference type="NCBI Taxonomy" id="156981"/>
    <lineage>
        <taxon>Bacteria</taxon>
        <taxon>Bacillati</taxon>
        <taxon>Actinomycetota</taxon>
        <taxon>Actinomycetes</taxon>
        <taxon>Micrococcales</taxon>
        <taxon>Cellulomonadaceae</taxon>
        <taxon>Cellulomonas</taxon>
    </lineage>
</organism>
<dbReference type="PROSITE" id="PS01081">
    <property type="entry name" value="HTH_TETR_1"/>
    <property type="match status" value="1"/>
</dbReference>
<name>A0A7Z8JXW9_9CELL</name>
<dbReference type="RefSeq" id="WP_154730263.1">
    <property type="nucleotide sequence ID" value="NZ_SZYE01000126.1"/>
</dbReference>
<dbReference type="AlphaFoldDB" id="A0A7Z8JXW9"/>
<dbReference type="GO" id="GO:0000976">
    <property type="term" value="F:transcription cis-regulatory region binding"/>
    <property type="evidence" value="ECO:0007669"/>
    <property type="project" value="TreeGrafter"/>
</dbReference>
<accession>A0A7Z8JXW9</accession>
<dbReference type="Gene3D" id="1.10.357.10">
    <property type="entry name" value="Tetracycline Repressor, domain 2"/>
    <property type="match status" value="1"/>
</dbReference>
<gene>
    <name evidence="6" type="ORF">FA014_13930</name>
</gene>
<reference evidence="6 7" key="1">
    <citation type="submission" date="2019-05" db="EMBL/GenBank/DDBJ databases">
        <title>Genome sequence of Cellulomonas hominis strain CS1.</title>
        <authorList>
            <person name="Belmont J."/>
            <person name="Maclea K.S."/>
        </authorList>
    </citation>
    <scope>NUCLEOTIDE SEQUENCE [LARGE SCALE GENOMIC DNA]</scope>
    <source>
        <strain evidence="6 7">CS1</strain>
    </source>
</reference>
<evidence type="ECO:0000256" key="2">
    <source>
        <dbReference type="ARBA" id="ARBA00023125"/>
    </source>
</evidence>
<evidence type="ECO:0000313" key="6">
    <source>
        <dbReference type="EMBL" id="TKR22930.1"/>
    </source>
</evidence>
<dbReference type="EMBL" id="SZYE01000126">
    <property type="protein sequence ID" value="TKR22930.1"/>
    <property type="molecule type" value="Genomic_DNA"/>
</dbReference>
<feature type="DNA-binding region" description="H-T-H motif" evidence="4">
    <location>
        <begin position="29"/>
        <end position="48"/>
    </location>
</feature>
<keyword evidence="3" id="KW-0804">Transcription</keyword>
<comment type="caution">
    <text evidence="6">The sequence shown here is derived from an EMBL/GenBank/DDBJ whole genome shotgun (WGS) entry which is preliminary data.</text>
</comment>
<dbReference type="InterPro" id="IPR009057">
    <property type="entry name" value="Homeodomain-like_sf"/>
</dbReference>
<evidence type="ECO:0000256" key="3">
    <source>
        <dbReference type="ARBA" id="ARBA00023163"/>
    </source>
</evidence>
<evidence type="ECO:0000259" key="5">
    <source>
        <dbReference type="PROSITE" id="PS50977"/>
    </source>
</evidence>
<feature type="non-terminal residue" evidence="6">
    <location>
        <position position="140"/>
    </location>
</feature>
<evidence type="ECO:0000313" key="7">
    <source>
        <dbReference type="Proteomes" id="UP000308121"/>
    </source>
</evidence>
<dbReference type="Pfam" id="PF00440">
    <property type="entry name" value="TetR_N"/>
    <property type="match status" value="1"/>
</dbReference>
<dbReference type="PANTHER" id="PTHR30055">
    <property type="entry name" value="HTH-TYPE TRANSCRIPTIONAL REGULATOR RUTR"/>
    <property type="match status" value="1"/>
</dbReference>
<proteinExistence type="predicted"/>
<dbReference type="InterPro" id="IPR001647">
    <property type="entry name" value="HTH_TetR"/>
</dbReference>
<dbReference type="OrthoDB" id="956698at2"/>
<dbReference type="SUPFAM" id="SSF46689">
    <property type="entry name" value="Homeodomain-like"/>
    <property type="match status" value="1"/>
</dbReference>
<evidence type="ECO:0000256" key="1">
    <source>
        <dbReference type="ARBA" id="ARBA00023015"/>
    </source>
</evidence>
<sequence>MGRWEPDAQGRLARAALELYAEQGYEQTTVQDIAERAGVTERTFFRYFADKREVLFDGAHTLERLAVAGVAAAPPGAGPLEAAGAGVVRGCDALADRFPHARTRAGVVAANPGLQERELLKMAALGRVVAAALRDRGTPE</sequence>
<protein>
    <submittedName>
        <fullName evidence="6">TetR family transcriptional regulator</fullName>
    </submittedName>
</protein>
<dbReference type="PANTHER" id="PTHR30055:SF238">
    <property type="entry name" value="MYCOFACTOCIN BIOSYNTHESIS TRANSCRIPTIONAL REGULATOR MFTR-RELATED"/>
    <property type="match status" value="1"/>
</dbReference>
<evidence type="ECO:0000256" key="4">
    <source>
        <dbReference type="PROSITE-ProRule" id="PRU00335"/>
    </source>
</evidence>
<dbReference type="PROSITE" id="PS50977">
    <property type="entry name" value="HTH_TETR_2"/>
    <property type="match status" value="1"/>
</dbReference>
<keyword evidence="2 4" id="KW-0238">DNA-binding</keyword>
<dbReference type="Proteomes" id="UP000308121">
    <property type="component" value="Unassembled WGS sequence"/>
</dbReference>
<keyword evidence="1" id="KW-0805">Transcription regulation</keyword>
<dbReference type="GO" id="GO:0003700">
    <property type="term" value="F:DNA-binding transcription factor activity"/>
    <property type="evidence" value="ECO:0007669"/>
    <property type="project" value="TreeGrafter"/>
</dbReference>
<feature type="domain" description="HTH tetR-type" evidence="5">
    <location>
        <begin position="6"/>
        <end position="66"/>
    </location>
</feature>
<dbReference type="InterPro" id="IPR050109">
    <property type="entry name" value="HTH-type_TetR-like_transc_reg"/>
</dbReference>
<dbReference type="InterPro" id="IPR023772">
    <property type="entry name" value="DNA-bd_HTH_TetR-type_CS"/>
</dbReference>
<dbReference type="PRINTS" id="PR00455">
    <property type="entry name" value="HTHTETR"/>
</dbReference>